<name>A0ABD0KTK0_9CAEN</name>
<dbReference type="PANTHER" id="PTHR22988">
    <property type="entry name" value="MYOTONIC DYSTROPHY S/T KINASE-RELATED"/>
    <property type="match status" value="1"/>
</dbReference>
<dbReference type="EMBL" id="JACVVK020000129">
    <property type="protein sequence ID" value="KAK7490239.1"/>
    <property type="molecule type" value="Genomic_DNA"/>
</dbReference>
<keyword evidence="2" id="KW-1185">Reference proteome</keyword>
<protein>
    <recommendedName>
        <fullName evidence="3">AGC-kinase C-terminal domain-containing protein</fullName>
    </recommendedName>
</protein>
<accession>A0ABD0KTK0</accession>
<dbReference type="Proteomes" id="UP001519460">
    <property type="component" value="Unassembled WGS sequence"/>
</dbReference>
<proteinExistence type="predicted"/>
<dbReference type="AlphaFoldDB" id="A0ABD0KTK0"/>
<evidence type="ECO:0008006" key="3">
    <source>
        <dbReference type="Google" id="ProtNLM"/>
    </source>
</evidence>
<evidence type="ECO:0000313" key="1">
    <source>
        <dbReference type="EMBL" id="KAK7490239.1"/>
    </source>
</evidence>
<gene>
    <name evidence="1" type="ORF">BaRGS_00018584</name>
</gene>
<dbReference type="InterPro" id="IPR050839">
    <property type="entry name" value="Rho-assoc_Ser/Thr_Kinase"/>
</dbReference>
<sequence length="189" mass="21427">MDFFLQVLNFKKTLSFPLDKDVSFFAISIIKSLLVKEKKRLGARGISEVQDHLWFQKLDWGKLGDDSVSRPITLRETERFYRGTEGNLSVPASLVRRGSGGRESIQSEDSDEEFMDDLLMMLSAGTSSDESSKYGTSIDRKPSNMSMIRGRIKRPPQSRKDAYTKELTYGQRLLAWFTGNNVDGVDSPK</sequence>
<evidence type="ECO:0000313" key="2">
    <source>
        <dbReference type="Proteomes" id="UP001519460"/>
    </source>
</evidence>
<reference evidence="1 2" key="1">
    <citation type="journal article" date="2023" name="Sci. Data">
        <title>Genome assembly of the Korean intertidal mud-creeper Batillaria attramentaria.</title>
        <authorList>
            <person name="Patra A.K."/>
            <person name="Ho P.T."/>
            <person name="Jun S."/>
            <person name="Lee S.J."/>
            <person name="Kim Y."/>
            <person name="Won Y.J."/>
        </authorList>
    </citation>
    <scope>NUCLEOTIDE SEQUENCE [LARGE SCALE GENOMIC DNA]</scope>
    <source>
        <strain evidence="1">Wonlab-2016</strain>
    </source>
</reference>
<dbReference type="Gene3D" id="1.10.510.10">
    <property type="entry name" value="Transferase(Phosphotransferase) domain 1"/>
    <property type="match status" value="1"/>
</dbReference>
<organism evidence="1 2">
    <name type="scientific">Batillaria attramentaria</name>
    <dbReference type="NCBI Taxonomy" id="370345"/>
    <lineage>
        <taxon>Eukaryota</taxon>
        <taxon>Metazoa</taxon>
        <taxon>Spiralia</taxon>
        <taxon>Lophotrochozoa</taxon>
        <taxon>Mollusca</taxon>
        <taxon>Gastropoda</taxon>
        <taxon>Caenogastropoda</taxon>
        <taxon>Sorbeoconcha</taxon>
        <taxon>Cerithioidea</taxon>
        <taxon>Batillariidae</taxon>
        <taxon>Batillaria</taxon>
    </lineage>
</organism>
<comment type="caution">
    <text evidence="1">The sequence shown here is derived from an EMBL/GenBank/DDBJ whole genome shotgun (WGS) entry which is preliminary data.</text>
</comment>